<dbReference type="InterPro" id="IPR004839">
    <property type="entry name" value="Aminotransferase_I/II_large"/>
</dbReference>
<dbReference type="SUPFAM" id="SSF46785">
    <property type="entry name" value="Winged helix' DNA-binding domain"/>
    <property type="match status" value="1"/>
</dbReference>
<keyword evidence="5" id="KW-0804">Transcription</keyword>
<dbReference type="PROSITE" id="PS50949">
    <property type="entry name" value="HTH_GNTR"/>
    <property type="match status" value="1"/>
</dbReference>
<dbReference type="GO" id="GO:0003677">
    <property type="term" value="F:DNA binding"/>
    <property type="evidence" value="ECO:0007669"/>
    <property type="project" value="UniProtKB-KW"/>
</dbReference>
<dbReference type="PANTHER" id="PTHR46577">
    <property type="entry name" value="HTH-TYPE TRANSCRIPTIONAL REGULATORY PROTEIN GABR"/>
    <property type="match status" value="1"/>
</dbReference>
<keyword evidence="2" id="KW-0663">Pyridoxal phosphate</keyword>
<accession>A0A917HWQ6</accession>
<reference evidence="7" key="2">
    <citation type="submission" date="2020-09" db="EMBL/GenBank/DDBJ databases">
        <authorList>
            <person name="Sun Q."/>
            <person name="Zhou Y."/>
        </authorList>
    </citation>
    <scope>NUCLEOTIDE SEQUENCE</scope>
    <source>
        <strain evidence="7">CGMCC 1.12195</strain>
    </source>
</reference>
<dbReference type="GO" id="GO:0030170">
    <property type="term" value="F:pyridoxal phosphate binding"/>
    <property type="evidence" value="ECO:0007669"/>
    <property type="project" value="InterPro"/>
</dbReference>
<organism evidence="7 8">
    <name type="scientific">Parapedobacter pyrenivorans</name>
    <dbReference type="NCBI Taxonomy" id="1305674"/>
    <lineage>
        <taxon>Bacteria</taxon>
        <taxon>Pseudomonadati</taxon>
        <taxon>Bacteroidota</taxon>
        <taxon>Sphingobacteriia</taxon>
        <taxon>Sphingobacteriales</taxon>
        <taxon>Sphingobacteriaceae</taxon>
        <taxon>Parapedobacter</taxon>
    </lineage>
</organism>
<dbReference type="EMBL" id="BMER01000003">
    <property type="protein sequence ID" value="GGG92530.1"/>
    <property type="molecule type" value="Genomic_DNA"/>
</dbReference>
<comment type="caution">
    <text evidence="7">The sequence shown here is derived from an EMBL/GenBank/DDBJ whole genome shotgun (WGS) entry which is preliminary data.</text>
</comment>
<dbReference type="GO" id="GO:0003700">
    <property type="term" value="F:DNA-binding transcription factor activity"/>
    <property type="evidence" value="ECO:0007669"/>
    <property type="project" value="InterPro"/>
</dbReference>
<dbReference type="SUPFAM" id="SSF53383">
    <property type="entry name" value="PLP-dependent transferases"/>
    <property type="match status" value="1"/>
</dbReference>
<evidence type="ECO:0000313" key="8">
    <source>
        <dbReference type="Proteomes" id="UP000660862"/>
    </source>
</evidence>
<dbReference type="CDD" id="cd07377">
    <property type="entry name" value="WHTH_GntR"/>
    <property type="match status" value="1"/>
</dbReference>
<evidence type="ECO:0000256" key="1">
    <source>
        <dbReference type="ARBA" id="ARBA00005384"/>
    </source>
</evidence>
<dbReference type="SMART" id="SM00345">
    <property type="entry name" value="HTH_GNTR"/>
    <property type="match status" value="1"/>
</dbReference>
<dbReference type="InterPro" id="IPR036390">
    <property type="entry name" value="WH_DNA-bd_sf"/>
</dbReference>
<dbReference type="PANTHER" id="PTHR46577:SF1">
    <property type="entry name" value="HTH-TYPE TRANSCRIPTIONAL REGULATORY PROTEIN GABR"/>
    <property type="match status" value="1"/>
</dbReference>
<dbReference type="InterPro" id="IPR015421">
    <property type="entry name" value="PyrdxlP-dep_Trfase_major"/>
</dbReference>
<dbReference type="Gene3D" id="3.40.640.10">
    <property type="entry name" value="Type I PLP-dependent aspartate aminotransferase-like (Major domain)"/>
    <property type="match status" value="1"/>
</dbReference>
<evidence type="ECO:0000259" key="6">
    <source>
        <dbReference type="PROSITE" id="PS50949"/>
    </source>
</evidence>
<dbReference type="CDD" id="cd00609">
    <property type="entry name" value="AAT_like"/>
    <property type="match status" value="1"/>
</dbReference>
<dbReference type="AlphaFoldDB" id="A0A917HWQ6"/>
<dbReference type="InterPro" id="IPR015424">
    <property type="entry name" value="PyrdxlP-dep_Trfase"/>
</dbReference>
<feature type="domain" description="HTH gntR-type" evidence="6">
    <location>
        <begin position="16"/>
        <end position="84"/>
    </location>
</feature>
<keyword evidence="4" id="KW-0238">DNA-binding</keyword>
<dbReference type="Pfam" id="PF00392">
    <property type="entry name" value="GntR"/>
    <property type="match status" value="1"/>
</dbReference>
<evidence type="ECO:0000256" key="4">
    <source>
        <dbReference type="ARBA" id="ARBA00023125"/>
    </source>
</evidence>
<dbReference type="Proteomes" id="UP000660862">
    <property type="component" value="Unassembled WGS sequence"/>
</dbReference>
<evidence type="ECO:0000313" key="7">
    <source>
        <dbReference type="EMBL" id="GGG92530.1"/>
    </source>
</evidence>
<gene>
    <name evidence="7" type="primary">mocR</name>
    <name evidence="7" type="ORF">GCM10007415_29180</name>
</gene>
<keyword evidence="3" id="KW-0805">Transcription regulation</keyword>
<evidence type="ECO:0000256" key="5">
    <source>
        <dbReference type="ARBA" id="ARBA00023163"/>
    </source>
</evidence>
<comment type="similarity">
    <text evidence="1">In the C-terminal section; belongs to the class-I pyridoxal-phosphate-dependent aminotransferase family.</text>
</comment>
<dbReference type="RefSeq" id="WP_188506808.1">
    <property type="nucleotide sequence ID" value="NZ_BMER01000003.1"/>
</dbReference>
<proteinExistence type="inferred from homology"/>
<dbReference type="PRINTS" id="PR00035">
    <property type="entry name" value="HTHGNTR"/>
</dbReference>
<sequence>MFPYEHVIYFDRASKIPVYRQIAISITNAIRNGILKAETRLPGSRELAKTLGIHRKTVIAAYEELDAQGWITVIPRKCVSVAAHIPSLKPQKWIAGDIPASYENDLNLPFRIVEEHIADEDAGSVPEIIIDDGHPDVRLSPIADLLKTYRSLTSRKYAIKSAHTGTTQGTLSLREALVSYLSVTRGLNSSVENLLITHGAQMSIYLAAQLLLERSSRVIVGKPNYPVANKAFEEAGAKVIEVDVDDQGIDTDAIEIICGKERINAVYVIPHHHYPTTVTLNVERRMKLLELSKRFSFAIIEDDYDYDYHYGSSPYLPLASAHHRGNVIYIGSFSKILDPSLRIGFMVAPKNFVAQCMALRSVIDVSGDGYMQNALATLMNGGELKSHIRKAKKIYHRRRSFLDNLLKEKLEKYVSYVLPTGGMAIWIKLNPAFSLAQLALNPRLRISKIDKERNAFRFGFASLDETELEQAVGLLETGLQRMEGGVANQITQR</sequence>
<dbReference type="InterPro" id="IPR051446">
    <property type="entry name" value="HTH_trans_reg/aminotransferase"/>
</dbReference>
<dbReference type="InterPro" id="IPR000524">
    <property type="entry name" value="Tscrpt_reg_HTH_GntR"/>
</dbReference>
<name>A0A917HWQ6_9SPHI</name>
<dbReference type="Gene3D" id="1.10.10.10">
    <property type="entry name" value="Winged helix-like DNA-binding domain superfamily/Winged helix DNA-binding domain"/>
    <property type="match status" value="1"/>
</dbReference>
<evidence type="ECO:0000256" key="2">
    <source>
        <dbReference type="ARBA" id="ARBA00022898"/>
    </source>
</evidence>
<reference evidence="7" key="1">
    <citation type="journal article" date="2014" name="Int. J. Syst. Evol. Microbiol.">
        <title>Complete genome sequence of Corynebacterium casei LMG S-19264T (=DSM 44701T), isolated from a smear-ripened cheese.</title>
        <authorList>
            <consortium name="US DOE Joint Genome Institute (JGI-PGF)"/>
            <person name="Walter F."/>
            <person name="Albersmeier A."/>
            <person name="Kalinowski J."/>
            <person name="Ruckert C."/>
        </authorList>
    </citation>
    <scope>NUCLEOTIDE SEQUENCE</scope>
    <source>
        <strain evidence="7">CGMCC 1.12195</strain>
    </source>
</reference>
<keyword evidence="8" id="KW-1185">Reference proteome</keyword>
<evidence type="ECO:0000256" key="3">
    <source>
        <dbReference type="ARBA" id="ARBA00023015"/>
    </source>
</evidence>
<dbReference type="InterPro" id="IPR036388">
    <property type="entry name" value="WH-like_DNA-bd_sf"/>
</dbReference>
<protein>
    <submittedName>
        <fullName evidence="7">GntR family transcriptional regulator</fullName>
    </submittedName>
</protein>
<dbReference type="Pfam" id="PF00155">
    <property type="entry name" value="Aminotran_1_2"/>
    <property type="match status" value="1"/>
</dbReference>